<evidence type="ECO:0008006" key="3">
    <source>
        <dbReference type="Google" id="ProtNLM"/>
    </source>
</evidence>
<comment type="caution">
    <text evidence="1">The sequence shown here is derived from an EMBL/GenBank/DDBJ whole genome shotgun (WGS) entry which is preliminary data.</text>
</comment>
<name>A0ABQ6HPU4_9MICO</name>
<reference evidence="2" key="1">
    <citation type="journal article" date="2019" name="Int. J. Syst. Evol. Microbiol.">
        <title>The Global Catalogue of Microorganisms (GCM) 10K type strain sequencing project: providing services to taxonomists for standard genome sequencing and annotation.</title>
        <authorList>
            <consortium name="The Broad Institute Genomics Platform"/>
            <consortium name="The Broad Institute Genome Sequencing Center for Infectious Disease"/>
            <person name="Wu L."/>
            <person name="Ma J."/>
        </authorList>
    </citation>
    <scope>NUCLEOTIDE SEQUENCE [LARGE SCALE GENOMIC DNA]</scope>
    <source>
        <strain evidence="2">NBRC 105830</strain>
    </source>
</reference>
<evidence type="ECO:0000313" key="1">
    <source>
        <dbReference type="EMBL" id="GMA20195.1"/>
    </source>
</evidence>
<accession>A0ABQ6HPU4</accession>
<evidence type="ECO:0000313" key="2">
    <source>
        <dbReference type="Proteomes" id="UP001157109"/>
    </source>
</evidence>
<dbReference type="EMBL" id="BSUJ01000001">
    <property type="protein sequence ID" value="GMA20195.1"/>
    <property type="molecule type" value="Genomic_DNA"/>
</dbReference>
<keyword evidence="2" id="KW-1185">Reference proteome</keyword>
<protein>
    <recommendedName>
        <fullName evidence="3">Antitoxin</fullName>
    </recommendedName>
</protein>
<proteinExistence type="predicted"/>
<dbReference type="Proteomes" id="UP001157109">
    <property type="component" value="Unassembled WGS sequence"/>
</dbReference>
<organism evidence="1 2">
    <name type="scientific">Arsenicicoccus piscis</name>
    <dbReference type="NCBI Taxonomy" id="673954"/>
    <lineage>
        <taxon>Bacteria</taxon>
        <taxon>Bacillati</taxon>
        <taxon>Actinomycetota</taxon>
        <taxon>Actinomycetes</taxon>
        <taxon>Micrococcales</taxon>
        <taxon>Intrasporangiaceae</taxon>
        <taxon>Arsenicicoccus</taxon>
    </lineage>
</organism>
<gene>
    <name evidence="1" type="ORF">GCM10025862_22160</name>
</gene>
<dbReference type="RefSeq" id="WP_241444904.1">
    <property type="nucleotide sequence ID" value="NZ_BSUJ01000001.1"/>
</dbReference>
<sequence>MSETTTIRVSRSTHARVSQLASARHETIDETVRAALQALRQDAMARDLSRDLDGDESVWLSADAG</sequence>